<dbReference type="InterPro" id="IPR019060">
    <property type="entry name" value="DUF2382"/>
</dbReference>
<evidence type="ECO:0000256" key="1">
    <source>
        <dbReference type="SAM" id="MobiDB-lite"/>
    </source>
</evidence>
<dbReference type="Proteomes" id="UP000035352">
    <property type="component" value="Chromosome"/>
</dbReference>
<protein>
    <recommendedName>
        <fullName evidence="2">DUF2382 domain-containing protein</fullName>
    </recommendedName>
</protein>
<feature type="region of interest" description="Disordered" evidence="1">
    <location>
        <begin position="105"/>
        <end position="150"/>
    </location>
</feature>
<evidence type="ECO:0000259" key="2">
    <source>
        <dbReference type="Pfam" id="PF09557"/>
    </source>
</evidence>
<reference evidence="3 4" key="1">
    <citation type="submission" date="2015-05" db="EMBL/GenBank/DDBJ databases">
        <authorList>
            <person name="Tang B."/>
            <person name="Yu Y."/>
        </authorList>
    </citation>
    <scope>NUCLEOTIDE SEQUENCE [LARGE SCALE GENOMIC DNA]</scope>
    <source>
        <strain evidence="3 4">DSM 7029</strain>
    </source>
</reference>
<sequence length="150" mass="17352">MSSRRETTLPIVEERPVVTRSLEQTGAVRVRVVTEEVPERLDLSEVHDDVVVERVAVGRICEDCEERMGPWQDGDVLVVPVYEEQVVVQRRWVLKEEIRLRRQRRHTGSTQEVMLKREHAVVERQQPDGSWQPVDLPPTSLDQQAVPRSA</sequence>
<dbReference type="Pfam" id="PF09557">
    <property type="entry name" value="DUF2382"/>
    <property type="match status" value="1"/>
</dbReference>
<dbReference type="STRING" id="413882.AAW51_0779"/>
<dbReference type="EMBL" id="CP011371">
    <property type="protein sequence ID" value="AKJ27470.1"/>
    <property type="molecule type" value="Genomic_DNA"/>
</dbReference>
<keyword evidence="4" id="KW-1185">Reference proteome</keyword>
<name>A0A0G3BLN4_9BURK</name>
<proteinExistence type="predicted"/>
<accession>A0A0G3BLN4</accession>
<evidence type="ECO:0000313" key="3">
    <source>
        <dbReference type="EMBL" id="AKJ27470.1"/>
    </source>
</evidence>
<feature type="compositionally biased region" description="Basic and acidic residues" evidence="1">
    <location>
        <begin position="114"/>
        <end position="126"/>
    </location>
</feature>
<dbReference type="AlphaFoldDB" id="A0A0G3BLN4"/>
<feature type="domain" description="DUF2382" evidence="2">
    <location>
        <begin position="9"/>
        <end position="122"/>
    </location>
</feature>
<dbReference type="KEGG" id="pbh:AAW51_0779"/>
<gene>
    <name evidence="3" type="ORF">AAW51_0779</name>
</gene>
<evidence type="ECO:0000313" key="4">
    <source>
        <dbReference type="Proteomes" id="UP000035352"/>
    </source>
</evidence>
<organism evidence="3 4">
    <name type="scientific">Caldimonas brevitalea</name>
    <dbReference type="NCBI Taxonomy" id="413882"/>
    <lineage>
        <taxon>Bacteria</taxon>
        <taxon>Pseudomonadati</taxon>
        <taxon>Pseudomonadota</taxon>
        <taxon>Betaproteobacteria</taxon>
        <taxon>Burkholderiales</taxon>
        <taxon>Sphaerotilaceae</taxon>
        <taxon>Caldimonas</taxon>
    </lineage>
</organism>